<evidence type="ECO:0000256" key="2">
    <source>
        <dbReference type="SAM" id="MobiDB-lite"/>
    </source>
</evidence>
<dbReference type="Gene3D" id="3.30.60.230">
    <property type="entry name" value="Lsr2, dimerization domain"/>
    <property type="match status" value="1"/>
</dbReference>
<dbReference type="InterPro" id="IPR024412">
    <property type="entry name" value="Lsr2_dim_dom"/>
</dbReference>
<evidence type="ECO:0000259" key="4">
    <source>
        <dbReference type="Pfam" id="PF23359"/>
    </source>
</evidence>
<feature type="domain" description="Lsr2 dimerization" evidence="3">
    <location>
        <begin position="5"/>
        <end position="67"/>
    </location>
</feature>
<feature type="domain" description="Lsr2 DNA-binding" evidence="4">
    <location>
        <begin position="84"/>
        <end position="112"/>
    </location>
</feature>
<dbReference type="KEGG" id="nwl:NWFMUON74_72330"/>
<dbReference type="Gene3D" id="4.10.320.10">
    <property type="entry name" value="E3-binding domain"/>
    <property type="match status" value="1"/>
</dbReference>
<geneLocation type="plasmid" evidence="5 6">
    <name>pFMUON74</name>
</geneLocation>
<organism evidence="5 6">
    <name type="scientific">Nocardia wallacei</name>
    <dbReference type="NCBI Taxonomy" id="480035"/>
    <lineage>
        <taxon>Bacteria</taxon>
        <taxon>Bacillati</taxon>
        <taxon>Actinomycetota</taxon>
        <taxon>Actinomycetes</taxon>
        <taxon>Mycobacteriales</taxon>
        <taxon>Nocardiaceae</taxon>
        <taxon>Nocardia</taxon>
    </lineage>
</organism>
<keyword evidence="1" id="KW-0238">DNA-binding</keyword>
<evidence type="ECO:0008006" key="7">
    <source>
        <dbReference type="Google" id="ProtNLM"/>
    </source>
</evidence>
<dbReference type="InterPro" id="IPR042261">
    <property type="entry name" value="Lsr2-like_dimerization"/>
</dbReference>
<dbReference type="GO" id="GO:0003677">
    <property type="term" value="F:DNA binding"/>
    <property type="evidence" value="ECO:0007669"/>
    <property type="project" value="UniProtKB-KW"/>
</dbReference>
<proteinExistence type="predicted"/>
<protein>
    <recommendedName>
        <fullName evidence="7">Lsr2 family protein</fullName>
    </recommendedName>
</protein>
<dbReference type="GeneID" id="80351597"/>
<accession>A0A7G1KXB7</accession>
<dbReference type="Pfam" id="PF11774">
    <property type="entry name" value="Lsr2"/>
    <property type="match status" value="1"/>
</dbReference>
<evidence type="ECO:0000313" key="5">
    <source>
        <dbReference type="EMBL" id="BCK59461.1"/>
    </source>
</evidence>
<evidence type="ECO:0000313" key="6">
    <source>
        <dbReference type="Proteomes" id="UP000516173"/>
    </source>
</evidence>
<dbReference type="Proteomes" id="UP000516173">
    <property type="component" value="Plasmid pFMUON74"/>
</dbReference>
<dbReference type="Pfam" id="PF23359">
    <property type="entry name" value="Lsr2_DNA-bd"/>
    <property type="match status" value="1"/>
</dbReference>
<dbReference type="InterPro" id="IPR055370">
    <property type="entry name" value="Lsr2_DNA-bd"/>
</dbReference>
<feature type="region of interest" description="Disordered" evidence="2">
    <location>
        <begin position="106"/>
        <end position="129"/>
    </location>
</feature>
<dbReference type="EMBL" id="AP023397">
    <property type="protein sequence ID" value="BCK59461.1"/>
    <property type="molecule type" value="Genomic_DNA"/>
</dbReference>
<dbReference type="AlphaFoldDB" id="A0A7G1KXB7"/>
<sequence>MAITKEVVVNLADDLTGEPIPKDGGRTVRFGIGTPDKFVTYELELTTANEQELVGFLTRYKEAARVVKPDAPKRGAKTGGTTDSDIRKWARSAGLEVPARGKISDEIRAAYRDRNKSKKPAASSTPEVG</sequence>
<keyword evidence="6" id="KW-1185">Reference proteome</keyword>
<keyword evidence="5" id="KW-0614">Plasmid</keyword>
<dbReference type="InterPro" id="IPR036625">
    <property type="entry name" value="E3-bd_dom_sf"/>
</dbReference>
<evidence type="ECO:0000256" key="1">
    <source>
        <dbReference type="ARBA" id="ARBA00023125"/>
    </source>
</evidence>
<evidence type="ECO:0000259" key="3">
    <source>
        <dbReference type="Pfam" id="PF11774"/>
    </source>
</evidence>
<reference evidence="5 6" key="1">
    <citation type="submission" date="2020-08" db="EMBL/GenBank/DDBJ databases">
        <title>Genome Sequencing of Nocardia wallacei strain FMUON74 and assembly.</title>
        <authorList>
            <person name="Toyokawa M."/>
            <person name="Uesaka K."/>
        </authorList>
    </citation>
    <scope>NUCLEOTIDE SEQUENCE [LARGE SCALE GENOMIC DNA]</scope>
    <source>
        <strain evidence="5 6">FMUON74</strain>
        <plasmid evidence="5 6">pFMUON74</plasmid>
    </source>
</reference>
<gene>
    <name evidence="5" type="ORF">NWFMUON74_72330</name>
</gene>
<dbReference type="GO" id="GO:0016746">
    <property type="term" value="F:acyltransferase activity"/>
    <property type="evidence" value="ECO:0007669"/>
    <property type="project" value="InterPro"/>
</dbReference>
<name>A0A7G1KXB7_9NOCA</name>
<dbReference type="RefSeq" id="WP_187689666.1">
    <property type="nucleotide sequence ID" value="NZ_AP023397.1"/>
</dbReference>